<dbReference type="InterPro" id="IPR001005">
    <property type="entry name" value="SANT/Myb"/>
</dbReference>
<dbReference type="PANTHER" id="PTHR47807:SF1">
    <property type="entry name" value="PROTEIN TBF1"/>
    <property type="match status" value="1"/>
</dbReference>
<dbReference type="CDD" id="cd11660">
    <property type="entry name" value="SANT_TRF"/>
    <property type="match status" value="1"/>
</dbReference>
<sequence>MADGDPELAAKLLAAFSDPTPTEDNTAPSVTLEPESSHAPDTHPHAAESKDQPTDPPVQSQEPRVQTPEPPQAQPPAAPTPLPEPVTQAAELPNQTTEIQAESQVPAKEAHFSSEPPSQIPGSSVHTPEPRAKLEPQCEAFATDFQPQESVPQAPEPVVSPFDAQTYVPESSEPPLIPPPPPSPVKRQRSPENDGHTAEKRIKTDHDGHDGFDHHPIDFSAANWDISAMIQNALGSFDEQLHHTDHLEHSGPLTQSHDEPNDGTKQEPAPDPVPHVSPVVKKVDQKHMKFSSNPYYMMRTMSLASLGSLAIQILLALSQQSREETLALISDQESEYRKAYDILKNALDAARRIFSESSPLLSPDELEISDSEDRETLRVSNLAAISTNAIAGDDSLMVDGHDQFFSIFIQDEGEFTKDLSELYMSMKTQALISSLKSANNPSERSDVLDRFFPPDFDDQLKQRHGDTTFSSGREDLVAEIGRKRQEFLEAILDDERRPRLPVDYPMTGFLDSLVVYLQDHLAVIIDYAEKYGINIPASEESIMNESLGGGHVQEDHDELSALLQSATSKLLEELPGLGDLGHASGTGDSLSDSLGLGKLIQESLQNQGTAKDDTSGVSGGDGSGLFESGGLASLIAAKLNNGFDNLPNHSQAYGNGQGQLSGLGQTATTAPSPYLAQYNQLAQGPYYTYNNQTAPPPPPPPADGEQLPPNQTLPTSQLYERARQAAVAKSNNAARREGIHSTRRAWTPEEERALMTGLDMVKGPHWSQILSLFGPNGSISDILKDRTQVQLKDKARNLKLFFLKTNSEMPYYLQCVTGELKTRAPGQAARKEAEEKARQNSEDEQARIAGIMTLAGGLQHNHPTVNNQQAGQLNNYQANTVSNHQMQAGNSFSNGHIQTPLQGSPAQARTTLRPTTPNTVGQNGGLAAIAPNVNTNMAHSVTPQPTGTPTPMTPTPSMNAMVPLAPRLAGNMGSATPTPTMPHVAIAPAPAPPTSPAVKSEPQDHLPQLQPKPEPQPMQASQQPPRFGQQQQQQQQPTTPYHQTPRQQQQQQPQQVQQPQQLQSPQQVHQPQQAQQLQQTQQTQQPPPTQQPRVQLNLPPVAPPTPAPAPVAAPVPAPPPAQPYTQPATETLQAATASI</sequence>
<dbReference type="Proteomes" id="UP000275385">
    <property type="component" value="Unassembled WGS sequence"/>
</dbReference>
<evidence type="ECO:0000256" key="4">
    <source>
        <dbReference type="SAM" id="MobiDB-lite"/>
    </source>
</evidence>
<comment type="caution">
    <text evidence="6">The sequence shown here is derived from an EMBL/GenBank/DDBJ whole genome shotgun (WGS) entry which is preliminary data.</text>
</comment>
<reference evidence="6 7" key="1">
    <citation type="submission" date="2018-08" db="EMBL/GenBank/DDBJ databases">
        <title>Draft genome of the lignicolous fungus Coniochaeta pulveracea.</title>
        <authorList>
            <person name="Borstlap C.J."/>
            <person name="De Witt R.N."/>
            <person name="Botha A."/>
            <person name="Volschenk H."/>
        </authorList>
    </citation>
    <scope>NUCLEOTIDE SEQUENCE [LARGE SCALE GENOMIC DNA]</scope>
    <source>
        <strain evidence="6 7">CAB683</strain>
    </source>
</reference>
<evidence type="ECO:0000259" key="5">
    <source>
        <dbReference type="PROSITE" id="PS51294"/>
    </source>
</evidence>
<dbReference type="Gene3D" id="1.10.10.60">
    <property type="entry name" value="Homeodomain-like"/>
    <property type="match status" value="1"/>
</dbReference>
<dbReference type="PANTHER" id="PTHR47807">
    <property type="entry name" value="PROTEIN TBF1"/>
    <property type="match status" value="1"/>
</dbReference>
<dbReference type="InterPro" id="IPR009057">
    <property type="entry name" value="Homeodomain-like_sf"/>
</dbReference>
<feature type="compositionally biased region" description="Basic and acidic residues" evidence="4">
    <location>
        <begin position="35"/>
        <end position="53"/>
    </location>
</feature>
<feature type="compositionally biased region" description="Pro residues" evidence="4">
    <location>
        <begin position="68"/>
        <end position="84"/>
    </location>
</feature>
<feature type="compositionally biased region" description="Low complexity" evidence="4">
    <location>
        <begin position="1017"/>
        <end position="1084"/>
    </location>
</feature>
<feature type="compositionally biased region" description="Basic and acidic residues" evidence="4">
    <location>
        <begin position="829"/>
        <end position="843"/>
    </location>
</feature>
<dbReference type="GO" id="GO:0010833">
    <property type="term" value="P:telomere maintenance via telomere lengthening"/>
    <property type="evidence" value="ECO:0007669"/>
    <property type="project" value="TreeGrafter"/>
</dbReference>
<dbReference type="PROSITE" id="PS51294">
    <property type="entry name" value="HTH_MYB"/>
    <property type="match status" value="1"/>
</dbReference>
<evidence type="ECO:0000256" key="2">
    <source>
        <dbReference type="ARBA" id="ARBA00023242"/>
    </source>
</evidence>
<feature type="compositionally biased region" description="Polar residues" evidence="4">
    <location>
        <begin position="115"/>
        <end position="126"/>
    </location>
</feature>
<name>A0A420Y652_9PEZI</name>
<feature type="compositionally biased region" description="Pro residues" evidence="4">
    <location>
        <begin position="175"/>
        <end position="184"/>
    </location>
</feature>
<dbReference type="InterPro" id="IPR052833">
    <property type="entry name" value="Telomeric_DNA-bd_trans-reg"/>
</dbReference>
<feature type="compositionally biased region" description="Polar residues" evidence="4">
    <location>
        <begin position="93"/>
        <end position="103"/>
    </location>
</feature>
<dbReference type="SUPFAM" id="SSF46689">
    <property type="entry name" value="Homeodomain-like"/>
    <property type="match status" value="1"/>
</dbReference>
<keyword evidence="1" id="KW-0238">DNA-binding</keyword>
<dbReference type="FunFam" id="1.10.10.60:FF:000137">
    <property type="entry name" value="MYB DNA binding protein"/>
    <property type="match status" value="1"/>
</dbReference>
<feature type="region of interest" description="Disordered" evidence="4">
    <location>
        <begin position="968"/>
        <end position="1139"/>
    </location>
</feature>
<feature type="compositionally biased region" description="Basic and acidic residues" evidence="4">
    <location>
        <begin position="189"/>
        <end position="214"/>
    </location>
</feature>
<keyword evidence="3" id="KW-0131">Cell cycle</keyword>
<evidence type="ECO:0000256" key="1">
    <source>
        <dbReference type="ARBA" id="ARBA00023125"/>
    </source>
</evidence>
<dbReference type="AlphaFoldDB" id="A0A420Y652"/>
<dbReference type="SMART" id="SM00717">
    <property type="entry name" value="SANT"/>
    <property type="match status" value="1"/>
</dbReference>
<evidence type="ECO:0000313" key="6">
    <source>
        <dbReference type="EMBL" id="RKU43343.1"/>
    </source>
</evidence>
<feature type="region of interest" description="Disordered" evidence="4">
    <location>
        <begin position="824"/>
        <end position="843"/>
    </location>
</feature>
<proteinExistence type="predicted"/>
<feature type="region of interest" description="Disordered" evidence="4">
    <location>
        <begin position="247"/>
        <end position="277"/>
    </location>
</feature>
<dbReference type="Pfam" id="PF08558">
    <property type="entry name" value="TRF"/>
    <property type="match status" value="1"/>
</dbReference>
<feature type="compositionally biased region" description="Pro residues" evidence="4">
    <location>
        <begin position="1100"/>
        <end position="1122"/>
    </location>
</feature>
<feature type="region of interest" description="Disordered" evidence="4">
    <location>
        <begin position="1"/>
        <end position="214"/>
    </location>
</feature>
<dbReference type="InterPro" id="IPR017930">
    <property type="entry name" value="Myb_dom"/>
</dbReference>
<feature type="region of interest" description="Disordered" evidence="4">
    <location>
        <begin position="686"/>
        <end position="713"/>
    </location>
</feature>
<evidence type="ECO:0000256" key="3">
    <source>
        <dbReference type="ARBA" id="ARBA00023306"/>
    </source>
</evidence>
<dbReference type="GO" id="GO:0042803">
    <property type="term" value="F:protein homodimerization activity"/>
    <property type="evidence" value="ECO:0007669"/>
    <property type="project" value="InterPro"/>
</dbReference>
<keyword evidence="7" id="KW-1185">Reference proteome</keyword>
<accession>A0A420Y652</accession>
<gene>
    <name evidence="6" type="primary">TBF1</name>
    <name evidence="6" type="ORF">DL546_004886</name>
</gene>
<dbReference type="EMBL" id="QVQW01000044">
    <property type="protein sequence ID" value="RKU43343.1"/>
    <property type="molecule type" value="Genomic_DNA"/>
</dbReference>
<feature type="compositionally biased region" description="Basic and acidic residues" evidence="4">
    <location>
        <begin position="256"/>
        <end position="265"/>
    </location>
</feature>
<dbReference type="STRING" id="177199.A0A420Y652"/>
<dbReference type="InterPro" id="IPR013867">
    <property type="entry name" value="Telomere_rpt-bd_fac_dimer_dom"/>
</dbReference>
<evidence type="ECO:0000313" key="7">
    <source>
        <dbReference type="Proteomes" id="UP000275385"/>
    </source>
</evidence>
<organism evidence="6 7">
    <name type="scientific">Coniochaeta pulveracea</name>
    <dbReference type="NCBI Taxonomy" id="177199"/>
    <lineage>
        <taxon>Eukaryota</taxon>
        <taxon>Fungi</taxon>
        <taxon>Dikarya</taxon>
        <taxon>Ascomycota</taxon>
        <taxon>Pezizomycotina</taxon>
        <taxon>Sordariomycetes</taxon>
        <taxon>Sordariomycetidae</taxon>
        <taxon>Coniochaetales</taxon>
        <taxon>Coniochaetaceae</taxon>
        <taxon>Coniochaeta</taxon>
    </lineage>
</organism>
<feature type="compositionally biased region" description="Polar residues" evidence="4">
    <location>
        <begin position="19"/>
        <end position="29"/>
    </location>
</feature>
<dbReference type="GO" id="GO:0003691">
    <property type="term" value="F:double-stranded telomeric DNA binding"/>
    <property type="evidence" value="ECO:0007669"/>
    <property type="project" value="TreeGrafter"/>
</dbReference>
<feature type="domain" description="HTH myb-type" evidence="5">
    <location>
        <begin position="743"/>
        <end position="795"/>
    </location>
</feature>
<protein>
    <submittedName>
        <fullName evidence="6">TTAGGG repeat binding factor</fullName>
    </submittedName>
</protein>
<keyword evidence="2" id="KW-0539">Nucleus</keyword>
<feature type="compositionally biased region" description="Polar residues" evidence="4">
    <location>
        <begin position="1130"/>
        <end position="1139"/>
    </location>
</feature>
<dbReference type="OrthoDB" id="3366990at2759"/>